<dbReference type="InterPro" id="IPR001401">
    <property type="entry name" value="Dynamin_GTPase"/>
</dbReference>
<dbReference type="PROSITE" id="PS51388">
    <property type="entry name" value="GED"/>
    <property type="match status" value="1"/>
</dbReference>
<accession>A0AAE8N4P8</accession>
<evidence type="ECO:0000313" key="6">
    <source>
        <dbReference type="EMBL" id="SPO04767.1"/>
    </source>
</evidence>
<evidence type="ECO:0000256" key="2">
    <source>
        <dbReference type="ARBA" id="ARBA00023134"/>
    </source>
</evidence>
<dbReference type="GO" id="GO:0005737">
    <property type="term" value="C:cytoplasm"/>
    <property type="evidence" value="ECO:0007669"/>
    <property type="project" value="TreeGrafter"/>
</dbReference>
<comment type="caution">
    <text evidence="6">The sequence shown here is derived from an EMBL/GenBank/DDBJ whole genome shotgun (WGS) entry which is preliminary data.</text>
</comment>
<proteinExistence type="predicted"/>
<gene>
    <name evidence="6" type="ORF">DNG_07452</name>
</gene>
<keyword evidence="2" id="KW-0342">GTP-binding</keyword>
<reference evidence="6" key="1">
    <citation type="submission" date="2018-03" db="EMBL/GenBank/DDBJ databases">
        <authorList>
            <person name="Guldener U."/>
        </authorList>
    </citation>
    <scope>NUCLEOTIDE SEQUENCE</scope>
</reference>
<dbReference type="Pfam" id="PF01031">
    <property type="entry name" value="Dynamin_M"/>
    <property type="match status" value="1"/>
</dbReference>
<feature type="domain" description="GED" evidence="4">
    <location>
        <begin position="794"/>
        <end position="891"/>
    </location>
</feature>
<dbReference type="PANTHER" id="PTHR11566:SF131">
    <property type="entry name" value="GTPASE, PUTATIVE (AFU_ORTHOLOGUE AFUA_6G07630)-RELATED"/>
    <property type="match status" value="1"/>
</dbReference>
<dbReference type="PRINTS" id="PR00195">
    <property type="entry name" value="DYNAMIN"/>
</dbReference>
<feature type="region of interest" description="Disordered" evidence="3">
    <location>
        <begin position="1"/>
        <end position="61"/>
    </location>
</feature>
<feature type="region of interest" description="Disordered" evidence="3">
    <location>
        <begin position="540"/>
        <end position="617"/>
    </location>
</feature>
<dbReference type="InterPro" id="IPR000375">
    <property type="entry name" value="Dynamin_stalk"/>
</dbReference>
<evidence type="ECO:0000259" key="5">
    <source>
        <dbReference type="PROSITE" id="PS51718"/>
    </source>
</evidence>
<evidence type="ECO:0000259" key="4">
    <source>
        <dbReference type="PROSITE" id="PS51388"/>
    </source>
</evidence>
<dbReference type="GO" id="GO:0003924">
    <property type="term" value="F:GTPase activity"/>
    <property type="evidence" value="ECO:0007669"/>
    <property type="project" value="InterPro"/>
</dbReference>
<dbReference type="GO" id="GO:0008017">
    <property type="term" value="F:microtubule binding"/>
    <property type="evidence" value="ECO:0007669"/>
    <property type="project" value="TreeGrafter"/>
</dbReference>
<dbReference type="Gene3D" id="1.20.120.1240">
    <property type="entry name" value="Dynamin, middle domain"/>
    <property type="match status" value="1"/>
</dbReference>
<keyword evidence="1" id="KW-0547">Nucleotide-binding</keyword>
<dbReference type="PROSITE" id="PS51718">
    <property type="entry name" value="G_DYNAMIN_2"/>
    <property type="match status" value="1"/>
</dbReference>
<evidence type="ECO:0000256" key="1">
    <source>
        <dbReference type="ARBA" id="ARBA00022741"/>
    </source>
</evidence>
<organism evidence="6 7">
    <name type="scientific">Cephalotrichum gorgonifer</name>
    <dbReference type="NCBI Taxonomy" id="2041049"/>
    <lineage>
        <taxon>Eukaryota</taxon>
        <taxon>Fungi</taxon>
        <taxon>Dikarya</taxon>
        <taxon>Ascomycota</taxon>
        <taxon>Pezizomycotina</taxon>
        <taxon>Sordariomycetes</taxon>
        <taxon>Hypocreomycetidae</taxon>
        <taxon>Microascales</taxon>
        <taxon>Microascaceae</taxon>
        <taxon>Cephalotrichum</taxon>
    </lineage>
</organism>
<dbReference type="PANTHER" id="PTHR11566">
    <property type="entry name" value="DYNAMIN"/>
    <property type="match status" value="1"/>
</dbReference>
<sequence>MSAAGSSQWPSMPRTTSRTPRPSWHSASGIKKEPQTAIELDDGESTQVTAAATPSERRFDEPPLFLQINDRRMNGVQNGVPNGVQQAPSQSEAFQFMNGSFGGIAKKLQYLNDTLGDLHSLGIQHDVQLPELVLVGDQSAGKSSLMSGLAGINLPRSGGICTRCVTHIRVSRHQTWSCRVSLRRKYGYYPPESGIIEVPSLTDGDKFPPWKEENEKVLDFKTLDHPNEIEDVLRWAQIAVLNPSKSHEHYIPGSGHATVGENAFERATESTEALFSPNVISLEIKHPEFPDLSFYDLPGVFVRPGNPQENYLVNVVKNLAKMYISHREAIIIWAVPMNVDPMNSTMSKIIEDSHALDRTIGVMTKADLLPMDEGARRQWREILGRQTHKTGHGYYVTSRRPDHGLEEQNRWEDSFFDNPAKWPADFVEFRDRCGLKQLHLDLSDKLGEAFGNCLPTIKTKVGAKLYNAKRQLASLPEIPSNVELEVKTSLRNFVDLVVTRLHGGEFSSTYQRLGEQFRDCLAGMKPKVIVTDSTDVIEIIDDDDDDDRTPVGTPKRRAPEMAPPATPSKRARTSHSQVKREDMTGRSGSVPPPGQRVRGTPVPDIGPFSKFSPPPSRKLRDIKETIARHNRAGQPGLVAAEVHEELCRQAVSPWQGPIMEFQQAVMKEVRAIIDAALNEAFSKLQRRLIYKRARAALHAMLNYQAEETQRFLLKMLKIHTRQLFTLNDNELGRFRAMEEEILRRHRHMMRWQAYTGESGPIKPLEQLSDQEKEAENKRRAAQVEKMGKDPFQAEVDVFAYVRGYYRLASSRMTDTVALILHQDMIPEVEAKLTREAYLEIQLELLPEKPDIYEVLMSEDEATARKRVDLRADVEKFVRALESIAQLEARSRADVAENGYESDHLDSAI</sequence>
<evidence type="ECO:0000256" key="3">
    <source>
        <dbReference type="SAM" id="MobiDB-lite"/>
    </source>
</evidence>
<dbReference type="InterPro" id="IPR027417">
    <property type="entry name" value="P-loop_NTPase"/>
</dbReference>
<dbReference type="GO" id="GO:0031623">
    <property type="term" value="P:receptor internalization"/>
    <property type="evidence" value="ECO:0007669"/>
    <property type="project" value="TreeGrafter"/>
</dbReference>
<protein>
    <submittedName>
        <fullName evidence="6">Related to Mx protein</fullName>
    </submittedName>
</protein>
<dbReference type="CDD" id="cd08771">
    <property type="entry name" value="DLP_1"/>
    <property type="match status" value="1"/>
</dbReference>
<dbReference type="GO" id="GO:0005886">
    <property type="term" value="C:plasma membrane"/>
    <property type="evidence" value="ECO:0007669"/>
    <property type="project" value="TreeGrafter"/>
</dbReference>
<dbReference type="InterPro" id="IPR022812">
    <property type="entry name" value="Dynamin"/>
</dbReference>
<dbReference type="GO" id="GO:0005874">
    <property type="term" value="C:microtubule"/>
    <property type="evidence" value="ECO:0007669"/>
    <property type="project" value="TreeGrafter"/>
</dbReference>
<dbReference type="InterPro" id="IPR045063">
    <property type="entry name" value="Dynamin_N"/>
</dbReference>
<dbReference type="GO" id="GO:0005525">
    <property type="term" value="F:GTP binding"/>
    <property type="evidence" value="ECO:0007669"/>
    <property type="project" value="InterPro"/>
</dbReference>
<name>A0AAE8N4P8_9PEZI</name>
<dbReference type="SMART" id="SM00053">
    <property type="entry name" value="DYNc"/>
    <property type="match status" value="1"/>
</dbReference>
<dbReference type="Proteomes" id="UP001187682">
    <property type="component" value="Unassembled WGS sequence"/>
</dbReference>
<dbReference type="InterPro" id="IPR020850">
    <property type="entry name" value="GED_dom"/>
</dbReference>
<feature type="domain" description="Dynamin-type G" evidence="5">
    <location>
        <begin position="126"/>
        <end position="455"/>
    </location>
</feature>
<dbReference type="AlphaFoldDB" id="A0AAE8N4P8"/>
<dbReference type="Gene3D" id="3.40.50.300">
    <property type="entry name" value="P-loop containing nucleotide triphosphate hydrolases"/>
    <property type="match status" value="1"/>
</dbReference>
<dbReference type="EMBL" id="ONZQ02000011">
    <property type="protein sequence ID" value="SPO04767.1"/>
    <property type="molecule type" value="Genomic_DNA"/>
</dbReference>
<feature type="compositionally biased region" description="Polar residues" evidence="3">
    <location>
        <begin position="1"/>
        <end position="20"/>
    </location>
</feature>
<evidence type="ECO:0000313" key="7">
    <source>
        <dbReference type="Proteomes" id="UP001187682"/>
    </source>
</evidence>
<keyword evidence="7" id="KW-1185">Reference proteome</keyword>
<dbReference type="Pfam" id="PF00350">
    <property type="entry name" value="Dynamin_N"/>
    <property type="match status" value="1"/>
</dbReference>
<dbReference type="InterPro" id="IPR030381">
    <property type="entry name" value="G_DYNAMIN_dom"/>
</dbReference>
<dbReference type="SUPFAM" id="SSF52540">
    <property type="entry name" value="P-loop containing nucleoside triphosphate hydrolases"/>
    <property type="match status" value="1"/>
</dbReference>